<protein>
    <submittedName>
        <fullName evidence="7">Rhombosortase</fullName>
    </submittedName>
</protein>
<dbReference type="InterPro" id="IPR035952">
    <property type="entry name" value="Rhomboid-like_sf"/>
</dbReference>
<dbReference type="SUPFAM" id="SSF144091">
    <property type="entry name" value="Rhomboid-like"/>
    <property type="match status" value="1"/>
</dbReference>
<keyword evidence="4 5" id="KW-0472">Membrane</keyword>
<feature type="transmembrane region" description="Helical" evidence="5">
    <location>
        <begin position="111"/>
        <end position="130"/>
    </location>
</feature>
<evidence type="ECO:0000313" key="7">
    <source>
        <dbReference type="EMBL" id="GLS84434.1"/>
    </source>
</evidence>
<dbReference type="InterPro" id="IPR023826">
    <property type="entry name" value="Rhom-like_SP_proteobac"/>
</dbReference>
<feature type="transmembrane region" description="Helical" evidence="5">
    <location>
        <begin position="85"/>
        <end position="105"/>
    </location>
</feature>
<dbReference type="Pfam" id="PF01694">
    <property type="entry name" value="Rhomboid"/>
    <property type="match status" value="1"/>
</dbReference>
<dbReference type="Gene3D" id="1.20.1540.10">
    <property type="entry name" value="Rhomboid-like"/>
    <property type="match status" value="1"/>
</dbReference>
<dbReference type="PANTHER" id="PTHR43731:SF16">
    <property type="entry name" value="RHOMBOSORTASE"/>
    <property type="match status" value="1"/>
</dbReference>
<evidence type="ECO:0000256" key="2">
    <source>
        <dbReference type="ARBA" id="ARBA00022692"/>
    </source>
</evidence>
<name>A0AA37TMN7_9GAMM</name>
<dbReference type="GO" id="GO:0016020">
    <property type="term" value="C:membrane"/>
    <property type="evidence" value="ECO:0007669"/>
    <property type="project" value="UniProtKB-SubCell"/>
</dbReference>
<dbReference type="PANTHER" id="PTHR43731">
    <property type="entry name" value="RHOMBOID PROTEASE"/>
    <property type="match status" value="1"/>
</dbReference>
<feature type="transmembrane region" description="Helical" evidence="5">
    <location>
        <begin position="174"/>
        <end position="190"/>
    </location>
</feature>
<keyword evidence="8" id="KW-1185">Reference proteome</keyword>
<feature type="domain" description="Peptidase S54 rhomboid" evidence="6">
    <location>
        <begin position="45"/>
        <end position="187"/>
    </location>
</feature>
<feature type="transmembrane region" description="Helical" evidence="5">
    <location>
        <begin position="12"/>
        <end position="32"/>
    </location>
</feature>
<dbReference type="EMBL" id="BSPO01000003">
    <property type="protein sequence ID" value="GLS84434.1"/>
    <property type="molecule type" value="Genomic_DNA"/>
</dbReference>
<dbReference type="Proteomes" id="UP001157439">
    <property type="component" value="Unassembled WGS sequence"/>
</dbReference>
<accession>A0AA37TMN7</accession>
<evidence type="ECO:0000256" key="5">
    <source>
        <dbReference type="SAM" id="Phobius"/>
    </source>
</evidence>
<evidence type="ECO:0000256" key="4">
    <source>
        <dbReference type="ARBA" id="ARBA00023136"/>
    </source>
</evidence>
<evidence type="ECO:0000256" key="3">
    <source>
        <dbReference type="ARBA" id="ARBA00022989"/>
    </source>
</evidence>
<comment type="caution">
    <text evidence="7">The sequence shown here is derived from an EMBL/GenBank/DDBJ whole genome shotgun (WGS) entry which is preliminary data.</text>
</comment>
<dbReference type="NCBIfam" id="TIGR03902">
    <property type="entry name" value="rhom_GG_sort"/>
    <property type="match status" value="1"/>
</dbReference>
<reference evidence="7 8" key="1">
    <citation type="journal article" date="2014" name="Int. J. Syst. Evol. Microbiol.">
        <title>Complete genome sequence of Corynebacterium casei LMG S-19264T (=DSM 44701T), isolated from a smear-ripened cheese.</title>
        <authorList>
            <consortium name="US DOE Joint Genome Institute (JGI-PGF)"/>
            <person name="Walter F."/>
            <person name="Albersmeier A."/>
            <person name="Kalinowski J."/>
            <person name="Ruckert C."/>
        </authorList>
    </citation>
    <scope>NUCLEOTIDE SEQUENCE [LARGE SCALE GENOMIC DNA]</scope>
    <source>
        <strain evidence="7 8">NBRC 112785</strain>
    </source>
</reference>
<keyword evidence="3 5" id="KW-1133">Transmembrane helix</keyword>
<gene>
    <name evidence="7" type="ORF">GCM10007894_24110</name>
</gene>
<comment type="subcellular location">
    <subcellularLocation>
        <location evidence="1">Membrane</location>
        <topology evidence="1">Multi-pass membrane protein</topology>
    </subcellularLocation>
</comment>
<dbReference type="RefSeq" id="WP_233132640.1">
    <property type="nucleotide sequence ID" value="NZ_BSPO01000003.1"/>
</dbReference>
<dbReference type="AlphaFoldDB" id="A0AA37TMN7"/>
<dbReference type="GO" id="GO:0004252">
    <property type="term" value="F:serine-type endopeptidase activity"/>
    <property type="evidence" value="ECO:0007669"/>
    <property type="project" value="InterPro"/>
</dbReference>
<keyword evidence="2 5" id="KW-0812">Transmembrane</keyword>
<evidence type="ECO:0000259" key="6">
    <source>
        <dbReference type="Pfam" id="PF01694"/>
    </source>
</evidence>
<dbReference type="InterPro" id="IPR050925">
    <property type="entry name" value="Rhomboid_protease_S54"/>
</dbReference>
<dbReference type="InterPro" id="IPR022764">
    <property type="entry name" value="Peptidase_S54_rhomboid_dom"/>
</dbReference>
<evidence type="ECO:0000256" key="1">
    <source>
        <dbReference type="ARBA" id="ARBA00004141"/>
    </source>
</evidence>
<organism evidence="7 8">
    <name type="scientific">Paraferrimonas haliotis</name>
    <dbReference type="NCBI Taxonomy" id="2013866"/>
    <lineage>
        <taxon>Bacteria</taxon>
        <taxon>Pseudomonadati</taxon>
        <taxon>Pseudomonadota</taxon>
        <taxon>Gammaproteobacteria</taxon>
        <taxon>Alteromonadales</taxon>
        <taxon>Ferrimonadaceae</taxon>
        <taxon>Paraferrimonas</taxon>
    </lineage>
</organism>
<sequence>MQQLMVRLLGRNYWHYLGFAAVAMLVTLLLPVQSVEFDRSLIASGQWWRLISGNLAHTNSYHMWLNLAGLMVLASLHGDHFSKKWLVGLFIGLALATGMGLFVFAPNTERYVGLSGMLHGLFVIGAVADCRKGWKSGYLLLLGVAIKVGYEQTFGASPELEALIHARVATESHLIGALSGALAALLWWWLHRHNRDQHQTAN</sequence>
<evidence type="ECO:0000313" key="8">
    <source>
        <dbReference type="Proteomes" id="UP001157439"/>
    </source>
</evidence>
<proteinExistence type="predicted"/>